<name>A0A0F8ZGM4_9ZZZZ</name>
<dbReference type="AlphaFoldDB" id="A0A0F8ZGM4"/>
<sequence length="82" mass="9320">MPDELWREKPEWCDFCGWETKELKLTGEQGVASGPQWLCDLCRDTLAGNVALHPTAYNTDVTVLKTVIRIGHMLLEHDHDPS</sequence>
<evidence type="ECO:0000313" key="1">
    <source>
        <dbReference type="EMBL" id="KKK59161.1"/>
    </source>
</evidence>
<accession>A0A0F8ZGM4</accession>
<comment type="caution">
    <text evidence="1">The sequence shown here is derived from an EMBL/GenBank/DDBJ whole genome shotgun (WGS) entry which is preliminary data.</text>
</comment>
<proteinExistence type="predicted"/>
<gene>
    <name evidence="1" type="ORF">LCGC14_3037150</name>
</gene>
<reference evidence="1" key="1">
    <citation type="journal article" date="2015" name="Nature">
        <title>Complex archaea that bridge the gap between prokaryotes and eukaryotes.</title>
        <authorList>
            <person name="Spang A."/>
            <person name="Saw J.H."/>
            <person name="Jorgensen S.L."/>
            <person name="Zaremba-Niedzwiedzka K."/>
            <person name="Martijn J."/>
            <person name="Lind A.E."/>
            <person name="van Eijk R."/>
            <person name="Schleper C."/>
            <person name="Guy L."/>
            <person name="Ettema T.J."/>
        </authorList>
    </citation>
    <scope>NUCLEOTIDE SEQUENCE</scope>
</reference>
<organism evidence="1">
    <name type="scientific">marine sediment metagenome</name>
    <dbReference type="NCBI Taxonomy" id="412755"/>
    <lineage>
        <taxon>unclassified sequences</taxon>
        <taxon>metagenomes</taxon>
        <taxon>ecological metagenomes</taxon>
    </lineage>
</organism>
<dbReference type="EMBL" id="LAZR01063616">
    <property type="protein sequence ID" value="KKK59161.1"/>
    <property type="molecule type" value="Genomic_DNA"/>
</dbReference>
<protein>
    <submittedName>
        <fullName evidence="1">Uncharacterized protein</fullName>
    </submittedName>
</protein>